<evidence type="ECO:0000259" key="12">
    <source>
        <dbReference type="PROSITE" id="PS50011"/>
    </source>
</evidence>
<dbReference type="PROSITE" id="PS50863">
    <property type="entry name" value="B3"/>
    <property type="match status" value="2"/>
</dbReference>
<evidence type="ECO:0000256" key="7">
    <source>
        <dbReference type="ARBA" id="ARBA00023015"/>
    </source>
</evidence>
<feature type="region of interest" description="Disordered" evidence="11">
    <location>
        <begin position="159"/>
        <end position="181"/>
    </location>
</feature>
<dbReference type="Proteomes" id="UP000631114">
    <property type="component" value="Unassembled WGS sequence"/>
</dbReference>
<organism evidence="14 15">
    <name type="scientific">Coptis chinensis</name>
    <dbReference type="NCBI Taxonomy" id="261450"/>
    <lineage>
        <taxon>Eukaryota</taxon>
        <taxon>Viridiplantae</taxon>
        <taxon>Streptophyta</taxon>
        <taxon>Embryophyta</taxon>
        <taxon>Tracheophyta</taxon>
        <taxon>Spermatophyta</taxon>
        <taxon>Magnoliopsida</taxon>
        <taxon>Ranunculales</taxon>
        <taxon>Ranunculaceae</taxon>
        <taxon>Coptidoideae</taxon>
        <taxon>Coptis</taxon>
    </lineage>
</organism>
<name>A0A835HSS6_9MAGN</name>
<evidence type="ECO:0000313" key="15">
    <source>
        <dbReference type="Proteomes" id="UP000631114"/>
    </source>
</evidence>
<evidence type="ECO:0008006" key="16">
    <source>
        <dbReference type="Google" id="ProtNLM"/>
    </source>
</evidence>
<dbReference type="InterPro" id="IPR003340">
    <property type="entry name" value="B3_DNA-bd"/>
</dbReference>
<feature type="compositionally biased region" description="Basic and acidic residues" evidence="11">
    <location>
        <begin position="170"/>
        <end position="181"/>
    </location>
</feature>
<dbReference type="AlphaFoldDB" id="A0A835HSS6"/>
<keyword evidence="15" id="KW-1185">Reference proteome</keyword>
<dbReference type="Gene3D" id="2.40.330.10">
    <property type="entry name" value="DNA-binding pseudobarrel domain"/>
    <property type="match status" value="2"/>
</dbReference>
<evidence type="ECO:0000256" key="4">
    <source>
        <dbReference type="ARBA" id="ARBA00022741"/>
    </source>
</evidence>
<evidence type="ECO:0000256" key="5">
    <source>
        <dbReference type="ARBA" id="ARBA00022777"/>
    </source>
</evidence>
<dbReference type="Pfam" id="PF00069">
    <property type="entry name" value="Pkinase"/>
    <property type="match status" value="1"/>
</dbReference>
<dbReference type="SMART" id="SM00220">
    <property type="entry name" value="S_TKc"/>
    <property type="match status" value="1"/>
</dbReference>
<feature type="domain" description="TF-B3" evidence="13">
    <location>
        <begin position="184"/>
        <end position="277"/>
    </location>
</feature>
<evidence type="ECO:0000259" key="13">
    <source>
        <dbReference type="PROSITE" id="PS50863"/>
    </source>
</evidence>
<protein>
    <recommendedName>
        <fullName evidence="16">Protein kinase domain-containing protein</fullName>
    </recommendedName>
</protein>
<dbReference type="PROSITE" id="PS50011">
    <property type="entry name" value="PROTEIN_KINASE_DOM"/>
    <property type="match status" value="1"/>
</dbReference>
<dbReference type="SUPFAM" id="SSF56112">
    <property type="entry name" value="Protein kinase-like (PK-like)"/>
    <property type="match status" value="1"/>
</dbReference>
<proteinExistence type="inferred from homology"/>
<evidence type="ECO:0000256" key="3">
    <source>
        <dbReference type="ARBA" id="ARBA00022679"/>
    </source>
</evidence>
<gene>
    <name evidence="14" type="ORF">IFM89_013771</name>
</gene>
<evidence type="ECO:0000313" key="14">
    <source>
        <dbReference type="EMBL" id="KAF9605101.1"/>
    </source>
</evidence>
<comment type="caution">
    <text evidence="14">The sequence shown here is derived from an EMBL/GenBank/DDBJ whole genome shotgun (WGS) entry which is preliminary data.</text>
</comment>
<dbReference type="PANTHER" id="PTHR48016:SF5">
    <property type="entry name" value="MITOGEN-ACTIVATED PROTEIN KINASE KINASE KINASE 5"/>
    <property type="match status" value="1"/>
</dbReference>
<dbReference type="InterPro" id="IPR011009">
    <property type="entry name" value="Kinase-like_dom_sf"/>
</dbReference>
<dbReference type="CDD" id="cd10017">
    <property type="entry name" value="B3_DNA"/>
    <property type="match status" value="2"/>
</dbReference>
<dbReference type="GO" id="GO:0003677">
    <property type="term" value="F:DNA binding"/>
    <property type="evidence" value="ECO:0007669"/>
    <property type="project" value="UniProtKB-KW"/>
</dbReference>
<evidence type="ECO:0000256" key="9">
    <source>
        <dbReference type="ARBA" id="ARBA00023163"/>
    </source>
</evidence>
<dbReference type="SUPFAM" id="SSF101936">
    <property type="entry name" value="DNA-binding pseudobarrel domain"/>
    <property type="match status" value="2"/>
</dbReference>
<comment type="subcellular location">
    <subcellularLocation>
        <location evidence="1">Nucleus</location>
    </subcellularLocation>
</comment>
<feature type="domain" description="Protein kinase" evidence="12">
    <location>
        <begin position="1"/>
        <end position="240"/>
    </location>
</feature>
<feature type="domain" description="TF-B3" evidence="13">
    <location>
        <begin position="346"/>
        <end position="438"/>
    </location>
</feature>
<dbReference type="OrthoDB" id="623918at2759"/>
<evidence type="ECO:0000256" key="11">
    <source>
        <dbReference type="SAM" id="MobiDB-lite"/>
    </source>
</evidence>
<evidence type="ECO:0000256" key="1">
    <source>
        <dbReference type="ARBA" id="ARBA00004123"/>
    </source>
</evidence>
<keyword evidence="9" id="KW-0804">Transcription</keyword>
<dbReference type="GO" id="GO:0005737">
    <property type="term" value="C:cytoplasm"/>
    <property type="evidence" value="ECO:0007669"/>
    <property type="project" value="TreeGrafter"/>
</dbReference>
<dbReference type="GO" id="GO:0004709">
    <property type="term" value="F:MAP kinase kinase kinase activity"/>
    <property type="evidence" value="ECO:0007669"/>
    <property type="project" value="TreeGrafter"/>
</dbReference>
<sequence>MFKMINVTPVLDFLVTWDPDVGDRFCIYLEYVHPGSINKYVRDHCGAITESVVRNFTRHILSGLAYLHSTKTIHRDIKGANLLVDASGVVKLADFGMAKHLSGQAAELSMKGSPYWMAPELIHAVNQKDTNGDFAFAVDIWSLGCTIIEIVNGKPPWSEFEGHGSKKHQEHITKPGGSEEKGPSFFKIISSSIIQGGQLEIPKRFISNHGKRLPNVVNLKVPSGAVSRVKLRKVDGNVWLGKGLQEFMERHYIDVGHFLVFNYDGESQFYVVIFDMSCNEIHYFNDSNNAGESSQVLRKGEDGKCVAVRHHSSNGGHSMKYLNTRKFIRAQLKFQAVRSFKSNHPFFRVKMTPSYVNSKYVPIPKSFSKKYLPRRSENFKIQASDGKEWAVGYNLNKNGMRLSKGVSAFLSGCKIKLGDICIFELVNRKEFELKVKVF</sequence>
<keyword evidence="4" id="KW-0547">Nucleotide-binding</keyword>
<keyword evidence="7" id="KW-0805">Transcription regulation</keyword>
<evidence type="ECO:0000256" key="2">
    <source>
        <dbReference type="ARBA" id="ARBA00006529"/>
    </source>
</evidence>
<reference evidence="14 15" key="1">
    <citation type="submission" date="2020-10" db="EMBL/GenBank/DDBJ databases">
        <title>The Coptis chinensis genome and diversification of protoberbering-type alkaloids.</title>
        <authorList>
            <person name="Wang B."/>
            <person name="Shu S."/>
            <person name="Song C."/>
            <person name="Liu Y."/>
        </authorList>
    </citation>
    <scope>NUCLEOTIDE SEQUENCE [LARGE SCALE GENOMIC DNA]</scope>
    <source>
        <strain evidence="14">HL-2020</strain>
        <tissue evidence="14">Leaf</tissue>
    </source>
</reference>
<dbReference type="SMART" id="SM01019">
    <property type="entry name" value="B3"/>
    <property type="match status" value="2"/>
</dbReference>
<keyword evidence="6" id="KW-0067">ATP-binding</keyword>
<keyword evidence="5" id="KW-0418">Kinase</keyword>
<dbReference type="InterPro" id="IPR000719">
    <property type="entry name" value="Prot_kinase_dom"/>
</dbReference>
<evidence type="ECO:0000256" key="10">
    <source>
        <dbReference type="ARBA" id="ARBA00023242"/>
    </source>
</evidence>
<keyword evidence="8" id="KW-0238">DNA-binding</keyword>
<comment type="similarity">
    <text evidence="2">Belongs to the protein kinase superfamily. STE Ser/Thr protein kinase family. MAP kinase kinase kinase subfamily.</text>
</comment>
<evidence type="ECO:0000256" key="8">
    <source>
        <dbReference type="ARBA" id="ARBA00023125"/>
    </source>
</evidence>
<keyword evidence="3" id="KW-0808">Transferase</keyword>
<dbReference type="InterPro" id="IPR015300">
    <property type="entry name" value="DNA-bd_pseudobarrel_sf"/>
</dbReference>
<keyword evidence="10" id="KW-0539">Nucleus</keyword>
<dbReference type="Pfam" id="PF02362">
    <property type="entry name" value="B3"/>
    <property type="match status" value="2"/>
</dbReference>
<dbReference type="GO" id="GO:0005634">
    <property type="term" value="C:nucleus"/>
    <property type="evidence" value="ECO:0007669"/>
    <property type="project" value="UniProtKB-SubCell"/>
</dbReference>
<dbReference type="Gene3D" id="1.10.510.10">
    <property type="entry name" value="Transferase(Phosphotransferase) domain 1"/>
    <property type="match status" value="1"/>
</dbReference>
<accession>A0A835HSS6</accession>
<dbReference type="InterPro" id="IPR050538">
    <property type="entry name" value="MAP_kinase_kinase_kinase"/>
</dbReference>
<evidence type="ECO:0000256" key="6">
    <source>
        <dbReference type="ARBA" id="ARBA00022840"/>
    </source>
</evidence>
<dbReference type="PANTHER" id="PTHR48016">
    <property type="entry name" value="MAP KINASE KINASE KINASE SSK2-RELATED-RELATED"/>
    <property type="match status" value="1"/>
</dbReference>
<dbReference type="EMBL" id="JADFTS010000005">
    <property type="protein sequence ID" value="KAF9605101.1"/>
    <property type="molecule type" value="Genomic_DNA"/>
</dbReference>
<dbReference type="GO" id="GO:0005524">
    <property type="term" value="F:ATP binding"/>
    <property type="evidence" value="ECO:0007669"/>
    <property type="project" value="UniProtKB-KW"/>
</dbReference>